<dbReference type="EMBL" id="KL197719">
    <property type="protein sequence ID" value="KDQ57744.1"/>
    <property type="molecule type" value="Genomic_DNA"/>
</dbReference>
<dbReference type="Gene3D" id="3.80.10.10">
    <property type="entry name" value="Ribonuclease Inhibitor"/>
    <property type="match status" value="1"/>
</dbReference>
<dbReference type="SUPFAM" id="SSF52047">
    <property type="entry name" value="RNI-like"/>
    <property type="match status" value="1"/>
</dbReference>
<gene>
    <name evidence="1" type="ORF">JAAARDRAFT_58329</name>
</gene>
<dbReference type="OrthoDB" id="3543113at2759"/>
<dbReference type="STRING" id="933084.A0A067PSM3"/>
<proteinExistence type="predicted"/>
<reference evidence="2" key="1">
    <citation type="journal article" date="2014" name="Proc. Natl. Acad. Sci. U.S.A.">
        <title>Extensive sampling of basidiomycete genomes demonstrates inadequacy of the white-rot/brown-rot paradigm for wood decay fungi.</title>
        <authorList>
            <person name="Riley R."/>
            <person name="Salamov A.A."/>
            <person name="Brown D.W."/>
            <person name="Nagy L.G."/>
            <person name="Floudas D."/>
            <person name="Held B.W."/>
            <person name="Levasseur A."/>
            <person name="Lombard V."/>
            <person name="Morin E."/>
            <person name="Otillar R."/>
            <person name="Lindquist E.A."/>
            <person name="Sun H."/>
            <person name="LaButti K.M."/>
            <person name="Schmutz J."/>
            <person name="Jabbour D."/>
            <person name="Luo H."/>
            <person name="Baker S.E."/>
            <person name="Pisabarro A.G."/>
            <person name="Walton J.D."/>
            <person name="Blanchette R.A."/>
            <person name="Henrissat B."/>
            <person name="Martin F."/>
            <person name="Cullen D."/>
            <person name="Hibbett D.S."/>
            <person name="Grigoriev I.V."/>
        </authorList>
    </citation>
    <scope>NUCLEOTIDE SEQUENCE [LARGE SCALE GENOMIC DNA]</scope>
    <source>
        <strain evidence="2">MUCL 33604</strain>
    </source>
</reference>
<evidence type="ECO:0000313" key="1">
    <source>
        <dbReference type="EMBL" id="KDQ57744.1"/>
    </source>
</evidence>
<dbReference type="AlphaFoldDB" id="A0A067PSM3"/>
<dbReference type="Proteomes" id="UP000027265">
    <property type="component" value="Unassembled WGS sequence"/>
</dbReference>
<keyword evidence="2" id="KW-1185">Reference proteome</keyword>
<evidence type="ECO:0000313" key="2">
    <source>
        <dbReference type="Proteomes" id="UP000027265"/>
    </source>
</evidence>
<sequence length="497" mass="56323">MSELIMKTNTCHPMLEQSDILRLVFEECARDGSNKIKTLASAALCCHSWHDPANDVLWGFQDVVEPYLRTLPGVEEVGDRLTLQTYISEAQWARFIKFAKRARTLYLPDTAVHQCLSHRMAQLSGGQLIFPCLRDLQWIMGDTEDTHWPFLFLSPTLQAVSVHGFADGSRSQQMSAFFDALLRLDRLESLSIKANLDDLSVVGKFTHLVDLNVRQISFSGDRNLFQQLPFLTRLRNLSFNVDGLKVDDNVKRVAMPSVTSLTLEGNATNLARVMYLMKLPLLETIHQFTHGTRSECQSCVSAIPSCFVLTRTIKLRFKVTGLDPGSTTNAFPMIHPLLRVQTLESLTVTLEPNPKRQFRLMDDNFKHMADAWPLLHDIYIAYPLGRPQPTFTTLVTLARRCKSLESISLPIMTTPLPHTREIPLLSHQLDFLGVFAAGVVDDANRAAYFLFKMFPSLQRIVCLEGNGVEEDWEKVAGEYEQLKQVERDILARRCLLG</sequence>
<dbReference type="HOGENOM" id="CLU_021164_3_2_1"/>
<accession>A0A067PSM3</accession>
<name>A0A067PSM3_9AGAM</name>
<protein>
    <recommendedName>
        <fullName evidence="3">F-box domain-containing protein</fullName>
    </recommendedName>
</protein>
<organism evidence="1 2">
    <name type="scientific">Jaapia argillacea MUCL 33604</name>
    <dbReference type="NCBI Taxonomy" id="933084"/>
    <lineage>
        <taxon>Eukaryota</taxon>
        <taxon>Fungi</taxon>
        <taxon>Dikarya</taxon>
        <taxon>Basidiomycota</taxon>
        <taxon>Agaricomycotina</taxon>
        <taxon>Agaricomycetes</taxon>
        <taxon>Agaricomycetidae</taxon>
        <taxon>Jaapiales</taxon>
        <taxon>Jaapiaceae</taxon>
        <taxon>Jaapia</taxon>
    </lineage>
</organism>
<evidence type="ECO:0008006" key="3">
    <source>
        <dbReference type="Google" id="ProtNLM"/>
    </source>
</evidence>
<dbReference type="InterPro" id="IPR032675">
    <property type="entry name" value="LRR_dom_sf"/>
</dbReference>
<dbReference type="InParanoid" id="A0A067PSM3"/>